<feature type="signal peptide" evidence="2">
    <location>
        <begin position="1"/>
        <end position="28"/>
    </location>
</feature>
<proteinExistence type="predicted"/>
<dbReference type="AlphaFoldDB" id="A0A318UB12"/>
<evidence type="ECO:0000256" key="2">
    <source>
        <dbReference type="SAM" id="SignalP"/>
    </source>
</evidence>
<feature type="region of interest" description="Disordered" evidence="1">
    <location>
        <begin position="98"/>
        <end position="125"/>
    </location>
</feature>
<name>A0A318UB12_9SPHI</name>
<sequence>MLIKLKKMRKTTLIQLFGVLSLAITSCAPTYYGKTYAPTQNVDVYMDAADVKKPYTTMGTADNDIGPESMEKSQSRLMQMAQQKGADGMIIKVIEKVTGSTETTSGTTKKGDRENKHNSQTQVSNHTEKRMIATFIKYGN</sequence>
<evidence type="ECO:0008006" key="5">
    <source>
        <dbReference type="Google" id="ProtNLM"/>
    </source>
</evidence>
<feature type="compositionally biased region" description="Low complexity" evidence="1">
    <location>
        <begin position="98"/>
        <end position="108"/>
    </location>
</feature>
<gene>
    <name evidence="3" type="ORF">B0O44_105151</name>
</gene>
<evidence type="ECO:0000256" key="1">
    <source>
        <dbReference type="SAM" id="MobiDB-lite"/>
    </source>
</evidence>
<evidence type="ECO:0000313" key="3">
    <source>
        <dbReference type="EMBL" id="PYF72781.1"/>
    </source>
</evidence>
<reference evidence="3 4" key="1">
    <citation type="submission" date="2018-06" db="EMBL/GenBank/DDBJ databases">
        <title>Genomic Encyclopedia of Archaeal and Bacterial Type Strains, Phase II (KMG-II): from individual species to whole genera.</title>
        <authorList>
            <person name="Goeker M."/>
        </authorList>
    </citation>
    <scope>NUCLEOTIDE SEQUENCE [LARGE SCALE GENOMIC DNA]</scope>
    <source>
        <strain evidence="3 4">DSM 27372</strain>
    </source>
</reference>
<keyword evidence="2" id="KW-0732">Signal</keyword>
<comment type="caution">
    <text evidence="3">The sequence shown here is derived from an EMBL/GenBank/DDBJ whole genome shotgun (WGS) entry which is preliminary data.</text>
</comment>
<dbReference type="EMBL" id="QKLU01000005">
    <property type="protein sequence ID" value="PYF72781.1"/>
    <property type="molecule type" value="Genomic_DNA"/>
</dbReference>
<protein>
    <recommendedName>
        <fullName evidence="5">DUF4156 domain-containing protein</fullName>
    </recommendedName>
</protein>
<evidence type="ECO:0000313" key="4">
    <source>
        <dbReference type="Proteomes" id="UP000248198"/>
    </source>
</evidence>
<accession>A0A318UB12</accession>
<dbReference type="Proteomes" id="UP000248198">
    <property type="component" value="Unassembled WGS sequence"/>
</dbReference>
<organism evidence="3 4">
    <name type="scientific">Pedobacter nutrimenti</name>
    <dbReference type="NCBI Taxonomy" id="1241337"/>
    <lineage>
        <taxon>Bacteria</taxon>
        <taxon>Pseudomonadati</taxon>
        <taxon>Bacteroidota</taxon>
        <taxon>Sphingobacteriia</taxon>
        <taxon>Sphingobacteriales</taxon>
        <taxon>Sphingobacteriaceae</taxon>
        <taxon>Pedobacter</taxon>
    </lineage>
</organism>
<dbReference type="PROSITE" id="PS51257">
    <property type="entry name" value="PROKAR_LIPOPROTEIN"/>
    <property type="match status" value="1"/>
</dbReference>
<keyword evidence="4" id="KW-1185">Reference proteome</keyword>
<feature type="chain" id="PRO_5016415413" description="DUF4156 domain-containing protein" evidence="2">
    <location>
        <begin position="29"/>
        <end position="140"/>
    </location>
</feature>